<dbReference type="EMBL" id="CP029480">
    <property type="protein sequence ID" value="AWV98808.1"/>
    <property type="molecule type" value="Genomic_DNA"/>
</dbReference>
<dbReference type="CDD" id="cd08916">
    <property type="entry name" value="TrHb3_P"/>
    <property type="match status" value="1"/>
</dbReference>
<dbReference type="RefSeq" id="WP_111372001.1">
    <property type="nucleotide sequence ID" value="NZ_CP029480.1"/>
</dbReference>
<dbReference type="GO" id="GO:0046872">
    <property type="term" value="F:metal ion binding"/>
    <property type="evidence" value="ECO:0007669"/>
    <property type="project" value="UniProtKB-KW"/>
</dbReference>
<keyword evidence="3" id="KW-0479">Metal-binding</keyword>
<keyword evidence="6" id="KW-1185">Reference proteome</keyword>
<dbReference type="Gene3D" id="1.10.490.10">
    <property type="entry name" value="Globins"/>
    <property type="match status" value="1"/>
</dbReference>
<reference evidence="5 6" key="1">
    <citation type="submission" date="2018-05" db="EMBL/GenBank/DDBJ databases">
        <title>Complete genome sequence of Arcticibacterium luteifluviistationis SM1504T, a cytophagaceae bacterium isolated from Arctic surface seawater.</title>
        <authorList>
            <person name="Li Y."/>
            <person name="Qin Q.-L."/>
        </authorList>
    </citation>
    <scope>NUCLEOTIDE SEQUENCE [LARGE SCALE GENOMIC DNA]</scope>
    <source>
        <strain evidence="5 6">SM1504</strain>
    </source>
</reference>
<keyword evidence="4" id="KW-0408">Iron</keyword>
<dbReference type="InterPro" id="IPR012292">
    <property type="entry name" value="Globin/Proto"/>
</dbReference>
<evidence type="ECO:0000256" key="3">
    <source>
        <dbReference type="ARBA" id="ARBA00022723"/>
    </source>
</evidence>
<name>A0A2Z4GCL3_9BACT</name>
<dbReference type="InterPro" id="IPR001486">
    <property type="entry name" value="Hemoglobin_trunc"/>
</dbReference>
<dbReference type="Proteomes" id="UP000249873">
    <property type="component" value="Chromosome"/>
</dbReference>
<dbReference type="GO" id="GO:0020037">
    <property type="term" value="F:heme binding"/>
    <property type="evidence" value="ECO:0007669"/>
    <property type="project" value="InterPro"/>
</dbReference>
<gene>
    <name evidence="5" type="ORF">DJ013_11750</name>
</gene>
<dbReference type="Pfam" id="PF01152">
    <property type="entry name" value="Bac_globin"/>
    <property type="match status" value="1"/>
</dbReference>
<dbReference type="SUPFAM" id="SSF46458">
    <property type="entry name" value="Globin-like"/>
    <property type="match status" value="1"/>
</dbReference>
<proteinExistence type="predicted"/>
<dbReference type="KEGG" id="als:DJ013_11750"/>
<keyword evidence="1" id="KW-0813">Transport</keyword>
<evidence type="ECO:0000256" key="4">
    <source>
        <dbReference type="ARBA" id="ARBA00023004"/>
    </source>
</evidence>
<evidence type="ECO:0000256" key="1">
    <source>
        <dbReference type="ARBA" id="ARBA00022448"/>
    </source>
</evidence>
<dbReference type="OrthoDB" id="25954at2"/>
<organism evidence="5 6">
    <name type="scientific">Arcticibacterium luteifluviistationis</name>
    <dbReference type="NCBI Taxonomy" id="1784714"/>
    <lineage>
        <taxon>Bacteria</taxon>
        <taxon>Pseudomonadati</taxon>
        <taxon>Bacteroidota</taxon>
        <taxon>Cytophagia</taxon>
        <taxon>Cytophagales</taxon>
        <taxon>Leadbetterellaceae</taxon>
        <taxon>Arcticibacterium</taxon>
    </lineage>
</organism>
<sequence length="132" mass="15943">MKTTEKDILEISDIKVLVDTFYEKIRQDSTLGPIFNERIKDKWPEHLDKMYRFWQTILLDEHTYHGSPFVPHAKLPVDKSHFDQWIKLFYETVDALYVGEKADRAKWQGERMAEMFHSKIEYFRNNPSYKVL</sequence>
<protein>
    <submittedName>
        <fullName evidence="5">Globin</fullName>
    </submittedName>
</protein>
<dbReference type="InterPro" id="IPR009050">
    <property type="entry name" value="Globin-like_sf"/>
</dbReference>
<keyword evidence="2" id="KW-0349">Heme</keyword>
<evidence type="ECO:0000313" key="5">
    <source>
        <dbReference type="EMBL" id="AWV98808.1"/>
    </source>
</evidence>
<dbReference type="GO" id="GO:0019825">
    <property type="term" value="F:oxygen binding"/>
    <property type="evidence" value="ECO:0007669"/>
    <property type="project" value="InterPro"/>
</dbReference>
<evidence type="ECO:0000313" key="6">
    <source>
        <dbReference type="Proteomes" id="UP000249873"/>
    </source>
</evidence>
<accession>A0A2Z4GCL3</accession>
<evidence type="ECO:0000256" key="2">
    <source>
        <dbReference type="ARBA" id="ARBA00022617"/>
    </source>
</evidence>
<dbReference type="AlphaFoldDB" id="A0A2Z4GCL3"/>